<evidence type="ECO:0000313" key="1">
    <source>
        <dbReference type="EMBL" id="KAJ1678391.1"/>
    </source>
</evidence>
<evidence type="ECO:0000313" key="2">
    <source>
        <dbReference type="Proteomes" id="UP001145114"/>
    </source>
</evidence>
<proteinExistence type="predicted"/>
<comment type="caution">
    <text evidence="1">The sequence shown here is derived from an EMBL/GenBank/DDBJ whole genome shotgun (WGS) entry which is preliminary data.</text>
</comment>
<reference evidence="1" key="1">
    <citation type="submission" date="2022-06" db="EMBL/GenBank/DDBJ databases">
        <title>Phylogenomic reconstructions and comparative analyses of Kickxellomycotina fungi.</title>
        <authorList>
            <person name="Reynolds N.K."/>
            <person name="Stajich J.E."/>
            <person name="Barry K."/>
            <person name="Grigoriev I.V."/>
            <person name="Crous P."/>
            <person name="Smith M.E."/>
        </authorList>
    </citation>
    <scope>NUCLEOTIDE SEQUENCE</scope>
    <source>
        <strain evidence="1">RSA 2271</strain>
    </source>
</reference>
<sequence>NTTDSESNSKSSSSSEVGSASSSSDESEEEQKLESVPANNAKTRNKRSASQALTPPHAAKVAKTSGHEMLKGTPQPTPTVKSRFSHLNSQTPLLAGARGEASSAMARSARRMTITPLSEMARSSKFIDLSREAQEIKAKRANASLHASPVGSGTSTPTPLTISAATNAKGATGASPASSEQDESDDDDDTSSSSSESSSGSSTNRSSSDSSDDDDDSDSGPVQLARSQSEKAATASSPHRSSGS</sequence>
<gene>
    <name evidence="1" type="ORF">EV182_004141</name>
</gene>
<organism evidence="1 2">
    <name type="scientific">Spiromyces aspiralis</name>
    <dbReference type="NCBI Taxonomy" id="68401"/>
    <lineage>
        <taxon>Eukaryota</taxon>
        <taxon>Fungi</taxon>
        <taxon>Fungi incertae sedis</taxon>
        <taxon>Zoopagomycota</taxon>
        <taxon>Kickxellomycotina</taxon>
        <taxon>Kickxellomycetes</taxon>
        <taxon>Kickxellales</taxon>
        <taxon>Kickxellaceae</taxon>
        <taxon>Spiromyces</taxon>
    </lineage>
</organism>
<protein>
    <submittedName>
        <fullName evidence="1">Uncharacterized protein</fullName>
    </submittedName>
</protein>
<keyword evidence="2" id="KW-1185">Reference proteome</keyword>
<dbReference type="Proteomes" id="UP001145114">
    <property type="component" value="Unassembled WGS sequence"/>
</dbReference>
<accession>A0ACC1HRV0</accession>
<feature type="non-terminal residue" evidence="1">
    <location>
        <position position="1"/>
    </location>
</feature>
<name>A0ACC1HRV0_9FUNG</name>
<feature type="non-terminal residue" evidence="1">
    <location>
        <position position="244"/>
    </location>
</feature>
<dbReference type="EMBL" id="JAMZIH010001212">
    <property type="protein sequence ID" value="KAJ1678391.1"/>
    <property type="molecule type" value="Genomic_DNA"/>
</dbReference>